<reference evidence="4 5" key="1">
    <citation type="submission" date="2018-08" db="EMBL/GenBank/DDBJ databases">
        <title>A genome reference for cultivated species of the human gut microbiota.</title>
        <authorList>
            <person name="Zou Y."/>
            <person name="Xue W."/>
            <person name="Luo G."/>
        </authorList>
    </citation>
    <scope>NUCLEOTIDE SEQUENCE [LARGE SCALE GENOMIC DNA]</scope>
    <source>
        <strain evidence="3 5">AF21-53</strain>
        <strain evidence="2 4">OM07-9</strain>
    </source>
</reference>
<dbReference type="AlphaFoldDB" id="A0A3E4XDI7"/>
<reference evidence="1 6" key="2">
    <citation type="journal article" date="2019" name="Nat. Med.">
        <title>A library of human gut bacterial isolates paired with longitudinal multiomics data enables mechanistic microbiome research.</title>
        <authorList>
            <person name="Poyet M."/>
            <person name="Groussin M."/>
            <person name="Gibbons S.M."/>
            <person name="Avila-Pacheco J."/>
            <person name="Jiang X."/>
            <person name="Kearney S.M."/>
            <person name="Perrotta A.R."/>
            <person name="Berdy B."/>
            <person name="Zhao S."/>
            <person name="Lieberman T.D."/>
            <person name="Swanson P.K."/>
            <person name="Smith M."/>
            <person name="Roesemann S."/>
            <person name="Alexander J.E."/>
            <person name="Rich S.A."/>
            <person name="Livny J."/>
            <person name="Vlamakis H."/>
            <person name="Clish C."/>
            <person name="Bullock K."/>
            <person name="Deik A."/>
            <person name="Scott J."/>
            <person name="Pierce K.A."/>
            <person name="Xavier R.J."/>
            <person name="Alm E.J."/>
        </authorList>
    </citation>
    <scope>NUCLEOTIDE SEQUENCE [LARGE SCALE GENOMIC DNA]</scope>
    <source>
        <strain evidence="1 6">BIOML-A3</strain>
    </source>
</reference>
<sequence>MKVKVTWVSNNPFVLDLRNMSRCSEADVPAEMNYDTIEDFAREATPQGFHLRSIDVEGKVVQYDYNGHKL</sequence>
<dbReference type="EMBL" id="QSTL01000020">
    <property type="protein sequence ID" value="RGM52531.1"/>
    <property type="molecule type" value="Genomic_DNA"/>
</dbReference>
<dbReference type="EMBL" id="QRVP01000014">
    <property type="protein sequence ID" value="RGS53563.1"/>
    <property type="molecule type" value="Genomic_DNA"/>
</dbReference>
<name>A0A3E4XDI7_BACUN</name>
<organism evidence="2 4">
    <name type="scientific">Bacteroides uniformis</name>
    <dbReference type="NCBI Taxonomy" id="820"/>
    <lineage>
        <taxon>Bacteria</taxon>
        <taxon>Pseudomonadati</taxon>
        <taxon>Bacteroidota</taxon>
        <taxon>Bacteroidia</taxon>
        <taxon>Bacteroidales</taxon>
        <taxon>Bacteroidaceae</taxon>
        <taxon>Bacteroides</taxon>
    </lineage>
</organism>
<dbReference type="Proteomes" id="UP000487989">
    <property type="component" value="Unassembled WGS sequence"/>
</dbReference>
<dbReference type="Proteomes" id="UP000261295">
    <property type="component" value="Unassembled WGS sequence"/>
</dbReference>
<evidence type="ECO:0000313" key="1">
    <source>
        <dbReference type="EMBL" id="KAB4257681.1"/>
    </source>
</evidence>
<evidence type="ECO:0000313" key="5">
    <source>
        <dbReference type="Proteomes" id="UP000285283"/>
    </source>
</evidence>
<protein>
    <submittedName>
        <fullName evidence="2">Uncharacterized protein</fullName>
    </submittedName>
</protein>
<gene>
    <name evidence="3" type="ORF">DWX87_14340</name>
    <name evidence="2" type="ORF">DXC07_17525</name>
    <name evidence="1" type="ORF">GAP48_04260</name>
</gene>
<dbReference type="EMBL" id="WCTJ01000004">
    <property type="protein sequence ID" value="KAB4257681.1"/>
    <property type="molecule type" value="Genomic_DNA"/>
</dbReference>
<accession>A0A3E4XDI7</accession>
<evidence type="ECO:0000313" key="6">
    <source>
        <dbReference type="Proteomes" id="UP000487989"/>
    </source>
</evidence>
<evidence type="ECO:0000313" key="3">
    <source>
        <dbReference type="EMBL" id="RGS53563.1"/>
    </source>
</evidence>
<comment type="caution">
    <text evidence="2">The sequence shown here is derived from an EMBL/GenBank/DDBJ whole genome shotgun (WGS) entry which is preliminary data.</text>
</comment>
<dbReference type="RefSeq" id="WP_009038631.1">
    <property type="nucleotide sequence ID" value="NZ_CABKOQ010000012.1"/>
</dbReference>
<dbReference type="Proteomes" id="UP000285283">
    <property type="component" value="Unassembled WGS sequence"/>
</dbReference>
<evidence type="ECO:0000313" key="4">
    <source>
        <dbReference type="Proteomes" id="UP000261295"/>
    </source>
</evidence>
<proteinExistence type="predicted"/>
<evidence type="ECO:0000313" key="2">
    <source>
        <dbReference type="EMBL" id="RGM52531.1"/>
    </source>
</evidence>